<evidence type="ECO:0000256" key="3">
    <source>
        <dbReference type="RuleBase" id="RU004466"/>
    </source>
</evidence>
<dbReference type="InterPro" id="IPR008949">
    <property type="entry name" value="Isoprenoid_synthase_dom_sf"/>
</dbReference>
<reference evidence="4 5" key="1">
    <citation type="submission" date="2021-01" db="EMBL/GenBank/DDBJ databases">
        <title>Whole genome shotgun sequence of Plantactinospora endophytica NBRC 110450.</title>
        <authorList>
            <person name="Komaki H."/>
            <person name="Tamura T."/>
        </authorList>
    </citation>
    <scope>NUCLEOTIDE SEQUENCE [LARGE SCALE GENOMIC DNA]</scope>
    <source>
        <strain evidence="4 5">NBRC 110450</strain>
    </source>
</reference>
<keyword evidence="2" id="KW-0460">Magnesium</keyword>
<protein>
    <submittedName>
        <fullName evidence="4">Polyprenyl synthetase</fullName>
    </submittedName>
</protein>
<dbReference type="CDD" id="cd00685">
    <property type="entry name" value="Trans_IPPS_HT"/>
    <property type="match status" value="1"/>
</dbReference>
<comment type="similarity">
    <text evidence="3">Belongs to the FPP/GGPP synthase family.</text>
</comment>
<dbReference type="PANTHER" id="PTHR12001:SF86">
    <property type="entry name" value="GERANYLGERANYL DIPHOSPHATE SYNTHASE"/>
    <property type="match status" value="1"/>
</dbReference>
<dbReference type="SFLD" id="SFLDG01017">
    <property type="entry name" value="Polyprenyl_Transferase_Like"/>
    <property type="match status" value="1"/>
</dbReference>
<keyword evidence="3" id="KW-0808">Transferase</keyword>
<dbReference type="PANTHER" id="PTHR12001">
    <property type="entry name" value="GERANYLGERANYL PYROPHOSPHATE SYNTHASE"/>
    <property type="match status" value="1"/>
</dbReference>
<dbReference type="Proteomes" id="UP000646749">
    <property type="component" value="Unassembled WGS sequence"/>
</dbReference>
<organism evidence="4 5">
    <name type="scientific">Plantactinospora endophytica</name>
    <dbReference type="NCBI Taxonomy" id="673535"/>
    <lineage>
        <taxon>Bacteria</taxon>
        <taxon>Bacillati</taxon>
        <taxon>Actinomycetota</taxon>
        <taxon>Actinomycetes</taxon>
        <taxon>Micromonosporales</taxon>
        <taxon>Micromonosporaceae</taxon>
        <taxon>Plantactinospora</taxon>
    </lineage>
</organism>
<dbReference type="EMBL" id="BONW01000016">
    <property type="protein sequence ID" value="GIG88356.1"/>
    <property type="molecule type" value="Genomic_DNA"/>
</dbReference>
<dbReference type="SFLD" id="SFLDS00005">
    <property type="entry name" value="Isoprenoid_Synthase_Type_I"/>
    <property type="match status" value="1"/>
</dbReference>
<sequence length="347" mass="36223">MTRGSQTGVDDPAGWLADIQAQITPEVMSAVDRLNPWTRRVCGYQLGWLDRHGRPDGAPGGKAIRPALALASARAVGGATATATAMPAAVAVELLHTCTLLQDDVMDQDPTRRHRPAAWTVFGPARAILAGDSLLALAFEVLSRSGHPAAAQAANDLAATIDELIEGQSMDLAFEGAESVSLADCVRMSTAKTGSLLACACRLGGLFGGAGEAARDVLARFGRHLGMAYQLRDDLLGIWGDPRQTGKPALVDLRRRKKSLPVAAALAAGNDAADQLGRLYTGTDPLTGDRLARAARLVEEAGGRAWAERAVGEEVAAAGRALTELSRHGAASRLLAALGDFVAGRDR</sequence>
<proteinExistence type="inferred from homology"/>
<dbReference type="Gene3D" id="1.10.600.10">
    <property type="entry name" value="Farnesyl Diphosphate Synthase"/>
    <property type="match status" value="1"/>
</dbReference>
<dbReference type="RefSeq" id="WP_203866895.1">
    <property type="nucleotide sequence ID" value="NZ_BONW01000016.1"/>
</dbReference>
<dbReference type="Pfam" id="PF00348">
    <property type="entry name" value="polyprenyl_synt"/>
    <property type="match status" value="1"/>
</dbReference>
<evidence type="ECO:0000313" key="4">
    <source>
        <dbReference type="EMBL" id="GIG88356.1"/>
    </source>
</evidence>
<accession>A0ABQ4E0X6</accession>
<evidence type="ECO:0000313" key="5">
    <source>
        <dbReference type="Proteomes" id="UP000646749"/>
    </source>
</evidence>
<dbReference type="InterPro" id="IPR000092">
    <property type="entry name" value="Polyprenyl_synt"/>
</dbReference>
<keyword evidence="5" id="KW-1185">Reference proteome</keyword>
<dbReference type="InterPro" id="IPR033749">
    <property type="entry name" value="Polyprenyl_synt_CS"/>
</dbReference>
<comment type="caution">
    <text evidence="4">The sequence shown here is derived from an EMBL/GenBank/DDBJ whole genome shotgun (WGS) entry which is preliminary data.</text>
</comment>
<gene>
    <name evidence="4" type="ORF">Pen02_32920</name>
</gene>
<evidence type="ECO:0000256" key="1">
    <source>
        <dbReference type="ARBA" id="ARBA00022723"/>
    </source>
</evidence>
<evidence type="ECO:0000256" key="2">
    <source>
        <dbReference type="ARBA" id="ARBA00022842"/>
    </source>
</evidence>
<dbReference type="PROSITE" id="PS00444">
    <property type="entry name" value="POLYPRENYL_SYNTHASE_2"/>
    <property type="match status" value="1"/>
</dbReference>
<name>A0ABQ4E0X6_9ACTN</name>
<keyword evidence="1" id="KW-0479">Metal-binding</keyword>
<dbReference type="PROSITE" id="PS00723">
    <property type="entry name" value="POLYPRENYL_SYNTHASE_1"/>
    <property type="match status" value="1"/>
</dbReference>
<dbReference type="SUPFAM" id="SSF48576">
    <property type="entry name" value="Terpenoid synthases"/>
    <property type="match status" value="1"/>
</dbReference>